<keyword evidence="2" id="KW-1185">Reference proteome</keyword>
<evidence type="ECO:0000313" key="1">
    <source>
        <dbReference type="EMBL" id="QWS34577.1"/>
    </source>
</evidence>
<dbReference type="EMBL" id="CP076544">
    <property type="protein sequence ID" value="QWS34577.1"/>
    <property type="molecule type" value="Genomic_DNA"/>
</dbReference>
<reference evidence="1" key="1">
    <citation type="submission" date="2021-06" db="EMBL/GenBank/DDBJ databases">
        <authorList>
            <person name="Ellington A.J."/>
            <person name="Bryan N.C."/>
            <person name="Christner B.C."/>
            <person name="Reisch C.R."/>
        </authorList>
    </citation>
    <scope>NUCLEOTIDE SEQUENCE</scope>
    <source>
        <strain evidence="1">L6-1</strain>
    </source>
</reference>
<name>A0ACD1E7G4_9MICO</name>
<protein>
    <submittedName>
        <fullName evidence="1">Uncharacterized protein</fullName>
    </submittedName>
</protein>
<sequence>MAAGPATDGSTLDGRAGRDHARADSDDGRADRDEGRAADGGDPVPDRAVDDRAEPGLLAGVRRLGRRVRRTDRTVLWGLGAAAVVVGLVAGVGVGLSVGTRSTQAATAAVTPAVGTVTLEQMLDMPQTYADELPGSVEAPVALRTTRLVFTNRSLSGASGATPWNVWAGVGRDGSSICLVASADRIEGSSACYPREDALHGTVSLTATSLSGTLWVRLVGGAVRGTVTSAAPASMY</sequence>
<dbReference type="Proteomes" id="UP000681794">
    <property type="component" value="Chromosome"/>
</dbReference>
<evidence type="ECO:0000313" key="2">
    <source>
        <dbReference type="Proteomes" id="UP000681794"/>
    </source>
</evidence>
<gene>
    <name evidence="1" type="ORF">KM842_05370</name>
</gene>
<organism evidence="1 2">
    <name type="scientific">Curtobacterium aetherium</name>
    <dbReference type="NCBI Taxonomy" id="2841594"/>
    <lineage>
        <taxon>Bacteria</taxon>
        <taxon>Bacillati</taxon>
        <taxon>Actinomycetota</taxon>
        <taxon>Actinomycetes</taxon>
        <taxon>Micrococcales</taxon>
        <taxon>Microbacteriaceae</taxon>
        <taxon>Curtobacterium</taxon>
    </lineage>
</organism>
<proteinExistence type="predicted"/>
<accession>A0ACD1E7G4</accession>